<gene>
    <name evidence="2" type="ORF">CBR_g48271</name>
</gene>
<dbReference type="AlphaFoldDB" id="A0A388M2G1"/>
<dbReference type="Gramene" id="GBG88741">
    <property type="protein sequence ID" value="GBG88741"/>
    <property type="gene ID" value="CBR_g48271"/>
</dbReference>
<proteinExistence type="predicted"/>
<accession>A0A388M2G1</accession>
<dbReference type="Proteomes" id="UP000265515">
    <property type="component" value="Unassembled WGS sequence"/>
</dbReference>
<reference evidence="2 3" key="1">
    <citation type="journal article" date="2018" name="Cell">
        <title>The Chara Genome: Secondary Complexity and Implications for Plant Terrestrialization.</title>
        <authorList>
            <person name="Nishiyama T."/>
            <person name="Sakayama H."/>
            <person name="Vries J.D."/>
            <person name="Buschmann H."/>
            <person name="Saint-Marcoux D."/>
            <person name="Ullrich K.K."/>
            <person name="Haas F.B."/>
            <person name="Vanderstraeten L."/>
            <person name="Becker D."/>
            <person name="Lang D."/>
            <person name="Vosolsobe S."/>
            <person name="Rombauts S."/>
            <person name="Wilhelmsson P.K.I."/>
            <person name="Janitza P."/>
            <person name="Kern R."/>
            <person name="Heyl A."/>
            <person name="Rumpler F."/>
            <person name="Villalobos L.I.A.C."/>
            <person name="Clay J.M."/>
            <person name="Skokan R."/>
            <person name="Toyoda A."/>
            <person name="Suzuki Y."/>
            <person name="Kagoshima H."/>
            <person name="Schijlen E."/>
            <person name="Tajeshwar N."/>
            <person name="Catarino B."/>
            <person name="Hetherington A.J."/>
            <person name="Saltykova A."/>
            <person name="Bonnot C."/>
            <person name="Breuninger H."/>
            <person name="Symeonidi A."/>
            <person name="Radhakrishnan G.V."/>
            <person name="Van Nieuwerburgh F."/>
            <person name="Deforce D."/>
            <person name="Chang C."/>
            <person name="Karol K.G."/>
            <person name="Hedrich R."/>
            <person name="Ulvskov P."/>
            <person name="Glockner G."/>
            <person name="Delwiche C.F."/>
            <person name="Petrasek J."/>
            <person name="Van de Peer Y."/>
            <person name="Friml J."/>
            <person name="Beilby M."/>
            <person name="Dolan L."/>
            <person name="Kohara Y."/>
            <person name="Sugano S."/>
            <person name="Fujiyama A."/>
            <person name="Delaux P.-M."/>
            <person name="Quint M."/>
            <person name="TheiBen G."/>
            <person name="Hagemann M."/>
            <person name="Harholt J."/>
            <person name="Dunand C."/>
            <person name="Zachgo S."/>
            <person name="Langdale J."/>
            <person name="Maumus F."/>
            <person name="Straeten D.V.D."/>
            <person name="Gould S.B."/>
            <person name="Rensing S.A."/>
        </authorList>
    </citation>
    <scope>NUCLEOTIDE SEQUENCE [LARGE SCALE GENOMIC DNA]</scope>
    <source>
        <strain evidence="2 3">S276</strain>
    </source>
</reference>
<name>A0A388M2G1_CHABU</name>
<protein>
    <submittedName>
        <fullName evidence="2">Uncharacterized protein</fullName>
    </submittedName>
</protein>
<feature type="compositionally biased region" description="Basic and acidic residues" evidence="1">
    <location>
        <begin position="116"/>
        <end position="126"/>
    </location>
</feature>
<evidence type="ECO:0000313" key="2">
    <source>
        <dbReference type="EMBL" id="GBG88741.1"/>
    </source>
</evidence>
<keyword evidence="3" id="KW-1185">Reference proteome</keyword>
<sequence length="667" mass="74860">MSGPVGFTGGECSERGMGGQGGLPNMPPDQEVGISDDSEDDHPRASSKPCLHGSRRQGLLGESTPRGGGDGERLRQGSESTTPRGLVERIQFGLFVHGMQVVEVSPGDHAGNPQVRETELSLEREASGNVAGEEEVSEQGLFRERSAEKTQSGGKRNLPDEEEQEGVGALKRQRKVGGSARTPTTREGGSVEKRKRVGDDSIFALGEKFYEEWSKGKLLASDGRRWTEKSPTHEKVAKPGLSTVTDSQGLKKHVWYVKVDDPSLKKGKGKPKKGAGEKTFYVQVPEPGVHCWKELVDLTDREKKRLLNGVLNLNVVWVQTSSKKLAEQGKFSAKEMVDIIKMDRIMLRLWHYAEFEYEEMDKREWNANSLFLRSKKQLFEDSALSFSGWDSGAFASLSELLGFVCQDYWTLVVFVPCLWNLSFMTSLSALGATRCYTGKWVRKMATKKTHQFRNIVWEEPDVMHILFKGEDPRLLIHPVYEGAVAEDDDAALRRKQKVTPTDVEEKSFKSLTFADIGNLTQRGALYKDGERNPNQLCNQLLFFCGVADAVLFLGKPHAQVVWSLLQQGRHVLAVDGDTTQLEYTVQYVTHEVSSKAYPCDFHHVVVEPVYDPNKDMFFKLTPKKRRQVYSFLYSEQPRLRFDPQYVVRKEVVIAVLQGYQEGVGSAL</sequence>
<dbReference type="EMBL" id="BFEA01000691">
    <property type="protein sequence ID" value="GBG88741.1"/>
    <property type="molecule type" value="Genomic_DNA"/>
</dbReference>
<feature type="region of interest" description="Disordered" evidence="1">
    <location>
        <begin position="104"/>
        <end position="193"/>
    </location>
</feature>
<organism evidence="2 3">
    <name type="scientific">Chara braunii</name>
    <name type="common">Braun's stonewort</name>
    <dbReference type="NCBI Taxonomy" id="69332"/>
    <lineage>
        <taxon>Eukaryota</taxon>
        <taxon>Viridiplantae</taxon>
        <taxon>Streptophyta</taxon>
        <taxon>Charophyceae</taxon>
        <taxon>Charales</taxon>
        <taxon>Characeae</taxon>
        <taxon>Chara</taxon>
    </lineage>
</organism>
<feature type="region of interest" description="Disordered" evidence="1">
    <location>
        <begin position="1"/>
        <end position="86"/>
    </location>
</feature>
<comment type="caution">
    <text evidence="2">The sequence shown here is derived from an EMBL/GenBank/DDBJ whole genome shotgun (WGS) entry which is preliminary data.</text>
</comment>
<evidence type="ECO:0000313" key="3">
    <source>
        <dbReference type="Proteomes" id="UP000265515"/>
    </source>
</evidence>
<evidence type="ECO:0000256" key="1">
    <source>
        <dbReference type="SAM" id="MobiDB-lite"/>
    </source>
</evidence>